<name>A0ABS2GFR4_9FIRM</name>
<evidence type="ECO:0000313" key="2">
    <source>
        <dbReference type="Proteomes" id="UP000707138"/>
    </source>
</evidence>
<keyword evidence="2" id="KW-1185">Reference proteome</keyword>
<comment type="caution">
    <text evidence="1">The sequence shown here is derived from an EMBL/GenBank/DDBJ whole genome shotgun (WGS) entry which is preliminary data.</text>
</comment>
<gene>
    <name evidence="1" type="ORF">H6A01_06755</name>
</gene>
<reference evidence="1 2" key="1">
    <citation type="journal article" date="2021" name="Sci. Rep.">
        <title>The distribution of antibiotic resistance genes in chicken gut microbiota commensals.</title>
        <authorList>
            <person name="Juricova H."/>
            <person name="Matiasovicova J."/>
            <person name="Kubasova T."/>
            <person name="Cejkova D."/>
            <person name="Rychlik I."/>
        </authorList>
    </citation>
    <scope>NUCLEOTIDE SEQUENCE [LARGE SCALE GENOMIC DNA]</scope>
    <source>
        <strain evidence="1 2">An537</strain>
    </source>
</reference>
<dbReference type="RefSeq" id="WP_205088012.1">
    <property type="nucleotide sequence ID" value="NZ_JACJLA010000011.1"/>
</dbReference>
<organism evidence="1 2">
    <name type="scientific">Veillonella magna</name>
    <dbReference type="NCBI Taxonomy" id="464322"/>
    <lineage>
        <taxon>Bacteria</taxon>
        <taxon>Bacillati</taxon>
        <taxon>Bacillota</taxon>
        <taxon>Negativicutes</taxon>
        <taxon>Veillonellales</taxon>
        <taxon>Veillonellaceae</taxon>
        <taxon>Veillonella</taxon>
    </lineage>
</organism>
<sequence length="203" mass="24475">MRVITERDLLTLLRKKEIEYRGTYEVEVPYVITPSAKSLLRDKQILLVEKNVPDTSHNMVNEVSSEKNTINELRDRFDYSNGIEIQDAVSQLIQLLYFPLLPDDFFSPLVWQYIEKQQDQLRRWQESDFTSLLDNIIWSYPGEKFNFRCCSWRTWQYSVGEVNRQINRIEWYMKSRDCSKTFGDWANSYRKFINNEEVIRCKQ</sequence>
<dbReference type="EMBL" id="JACJLA010000011">
    <property type="protein sequence ID" value="MBM6913019.1"/>
    <property type="molecule type" value="Genomic_DNA"/>
</dbReference>
<proteinExistence type="predicted"/>
<accession>A0ABS2GFR4</accession>
<evidence type="ECO:0000313" key="1">
    <source>
        <dbReference type="EMBL" id="MBM6913019.1"/>
    </source>
</evidence>
<dbReference type="Proteomes" id="UP000707138">
    <property type="component" value="Unassembled WGS sequence"/>
</dbReference>
<protein>
    <submittedName>
        <fullName evidence="1">Uncharacterized protein</fullName>
    </submittedName>
</protein>